<evidence type="ECO:0000256" key="1">
    <source>
        <dbReference type="ARBA" id="ARBA00004370"/>
    </source>
</evidence>
<dbReference type="Proteomes" id="UP000253740">
    <property type="component" value="Unassembled WGS sequence"/>
</dbReference>
<dbReference type="InterPro" id="IPR051407">
    <property type="entry name" value="Bact_OM_lipoprot/Surf_antigen"/>
</dbReference>
<dbReference type="HOGENOM" id="CLU_090265_0_1_6"/>
<dbReference type="EMBL" id="DF970161">
    <property type="protein sequence ID" value="GAP65475.1"/>
    <property type="molecule type" value="Genomic_DNA"/>
</dbReference>
<keyword evidence="2" id="KW-0472">Membrane</keyword>
<dbReference type="GO" id="GO:0019867">
    <property type="term" value="C:outer membrane"/>
    <property type="evidence" value="ECO:0007669"/>
    <property type="project" value="InterPro"/>
</dbReference>
<reference evidence="6" key="2">
    <citation type="submission" date="2015-08" db="EMBL/GenBank/DDBJ databases">
        <title>Complete DNA Sequence of Pseudomonas syringae pv. actinidiae, the Causal Agent of Kiwifruit Canker Disease.</title>
        <authorList>
            <person name="Rikkerink E.H.A."/>
            <person name="Fineran P.C."/>
        </authorList>
    </citation>
    <scope>NUCLEOTIDE SEQUENCE</scope>
    <source>
        <strain evidence="6">SkMP5</strain>
    </source>
</reference>
<dbReference type="PANTHER" id="PTHR35603">
    <property type="match status" value="1"/>
</dbReference>
<sequence>MHGRAASAPEEMAMNTKSLFAAALAVALGAAAALPASAAQDVITKKDGSMYIRCYDCGVVQQVSYTESKTADHGTAGAVIGAVAGGLLGHQVGGGKGKTAATIAGVAGGAYAGKKIGEGKTKGMYQISVKMWDGRMVNVNVEDAANLRQGDIVRVDDKGNITLVQQG</sequence>
<dbReference type="STRING" id="1475481.GCA_000953855_00777"/>
<dbReference type="PANTHER" id="PTHR35603:SF2">
    <property type="entry name" value="OUTER MEMBRANE LIPOPROTEIN"/>
    <property type="match status" value="1"/>
</dbReference>
<dbReference type="InterPro" id="IPR008816">
    <property type="entry name" value="Gly_zipper_2TM_dom"/>
</dbReference>
<accession>A0A0K8QKK1</accession>
<evidence type="ECO:0000259" key="4">
    <source>
        <dbReference type="Pfam" id="PF05433"/>
    </source>
</evidence>
<proteinExistence type="predicted"/>
<evidence type="ECO:0000313" key="5">
    <source>
        <dbReference type="EMBL" id="GAN44268.1"/>
    </source>
</evidence>
<evidence type="ECO:0000313" key="7">
    <source>
        <dbReference type="Proteomes" id="UP000253740"/>
    </source>
</evidence>
<evidence type="ECO:0000313" key="6">
    <source>
        <dbReference type="EMBL" id="GAP65475.1"/>
    </source>
</evidence>
<dbReference type="Pfam" id="PF05433">
    <property type="entry name" value="Rick_17kDa_Anti"/>
    <property type="match status" value="1"/>
</dbReference>
<name>A0A0K8QKK1_9GAMM</name>
<evidence type="ECO:0000256" key="3">
    <source>
        <dbReference type="SAM" id="SignalP"/>
    </source>
</evidence>
<feature type="domain" description="Glycine zipper 2TM" evidence="4">
    <location>
        <begin position="76"/>
        <end position="117"/>
    </location>
</feature>
<comment type="subcellular location">
    <subcellularLocation>
        <location evidence="1">Membrane</location>
    </subcellularLocation>
</comment>
<keyword evidence="7" id="KW-1185">Reference proteome</keyword>
<gene>
    <name evidence="5" type="ORF">MBSD_0792</name>
    <name evidence="6" type="ORF">MBSD_n0765</name>
</gene>
<reference evidence="5" key="1">
    <citation type="submission" date="2015-03" db="EMBL/GenBank/DDBJ databases">
        <title>Draft genome sequence of Mizugakiibacter sediminis skMP5.</title>
        <authorList>
            <person name="Watanabe T."/>
            <person name="Kojima H."/>
            <person name="Fukui M."/>
        </authorList>
    </citation>
    <scope>NUCLEOTIDE SEQUENCE</scope>
    <source>
        <strain evidence="5">SkMP5</strain>
    </source>
</reference>
<dbReference type="OrthoDB" id="5954980at2"/>
<feature type="chain" id="PRO_5007414984" description="Glycine zipper 2TM domain-containing protein" evidence="3">
    <location>
        <begin position="39"/>
        <end position="167"/>
    </location>
</feature>
<keyword evidence="3" id="KW-0732">Signal</keyword>
<evidence type="ECO:0000256" key="2">
    <source>
        <dbReference type="ARBA" id="ARBA00023136"/>
    </source>
</evidence>
<organism evidence="6">
    <name type="scientific">Mizugakiibacter sediminis</name>
    <dbReference type="NCBI Taxonomy" id="1475481"/>
    <lineage>
        <taxon>Bacteria</taxon>
        <taxon>Pseudomonadati</taxon>
        <taxon>Pseudomonadota</taxon>
        <taxon>Gammaproteobacteria</taxon>
        <taxon>Lysobacterales</taxon>
        <taxon>Rhodanobacteraceae</taxon>
        <taxon>Mizugakiibacter</taxon>
    </lineage>
</organism>
<protein>
    <recommendedName>
        <fullName evidence="4">Glycine zipper 2TM domain-containing protein</fullName>
    </recommendedName>
</protein>
<dbReference type="EMBL" id="DF952378">
    <property type="protein sequence ID" value="GAN44268.1"/>
    <property type="molecule type" value="Genomic_DNA"/>
</dbReference>
<dbReference type="AlphaFoldDB" id="A0A0K8QKK1"/>
<feature type="signal peptide" evidence="3">
    <location>
        <begin position="1"/>
        <end position="38"/>
    </location>
</feature>